<dbReference type="Proteomes" id="UP000681720">
    <property type="component" value="Unassembled WGS sequence"/>
</dbReference>
<evidence type="ECO:0000313" key="3">
    <source>
        <dbReference type="EMBL" id="CAF5203798.1"/>
    </source>
</evidence>
<proteinExistence type="predicted"/>
<comment type="caution">
    <text evidence="1">The sequence shown here is derived from an EMBL/GenBank/DDBJ whole genome shotgun (WGS) entry which is preliminary data.</text>
</comment>
<dbReference type="AlphaFoldDB" id="A0A815RQP1"/>
<reference evidence="1" key="1">
    <citation type="submission" date="2021-02" db="EMBL/GenBank/DDBJ databases">
        <authorList>
            <person name="Nowell W R."/>
        </authorList>
    </citation>
    <scope>NUCLEOTIDE SEQUENCE</scope>
</reference>
<name>A0A815RQP1_9BILA</name>
<feature type="non-terminal residue" evidence="1">
    <location>
        <position position="36"/>
    </location>
</feature>
<dbReference type="Proteomes" id="UP000663855">
    <property type="component" value="Unassembled WGS sequence"/>
</dbReference>
<dbReference type="EMBL" id="CAJOBH010247332">
    <property type="protein sequence ID" value="CAF5129069.1"/>
    <property type="molecule type" value="Genomic_DNA"/>
</dbReference>
<dbReference type="EMBL" id="CAJNOV010012290">
    <property type="protein sequence ID" value="CAF1480251.1"/>
    <property type="molecule type" value="Genomic_DNA"/>
</dbReference>
<protein>
    <submittedName>
        <fullName evidence="1">Uncharacterized protein</fullName>
    </submittedName>
</protein>
<evidence type="ECO:0000313" key="2">
    <source>
        <dbReference type="EMBL" id="CAF5129069.1"/>
    </source>
</evidence>
<accession>A0A815RQP1</accession>
<evidence type="ECO:0000313" key="1">
    <source>
        <dbReference type="EMBL" id="CAF1480251.1"/>
    </source>
</evidence>
<gene>
    <name evidence="2" type="ORF">BYL167_LOCUS68201</name>
    <name evidence="1" type="ORF">CJN711_LOCUS26122</name>
    <name evidence="3" type="ORF">GIL414_LOCUS77438</name>
</gene>
<feature type="non-terminal residue" evidence="1">
    <location>
        <position position="1"/>
    </location>
</feature>
<dbReference type="Proteomes" id="UP000681967">
    <property type="component" value="Unassembled WGS sequence"/>
</dbReference>
<organism evidence="1 4">
    <name type="scientific">Rotaria magnacalcarata</name>
    <dbReference type="NCBI Taxonomy" id="392030"/>
    <lineage>
        <taxon>Eukaryota</taxon>
        <taxon>Metazoa</taxon>
        <taxon>Spiralia</taxon>
        <taxon>Gnathifera</taxon>
        <taxon>Rotifera</taxon>
        <taxon>Eurotatoria</taxon>
        <taxon>Bdelloidea</taxon>
        <taxon>Philodinida</taxon>
        <taxon>Philodinidae</taxon>
        <taxon>Rotaria</taxon>
    </lineage>
</organism>
<sequence>MILLLSRISLLSVERTTTHSLSSTCIVCGPTVASKP</sequence>
<dbReference type="EMBL" id="CAJOBJ010347661">
    <property type="protein sequence ID" value="CAF5203798.1"/>
    <property type="molecule type" value="Genomic_DNA"/>
</dbReference>
<evidence type="ECO:0000313" key="4">
    <source>
        <dbReference type="Proteomes" id="UP000663855"/>
    </source>
</evidence>